<evidence type="ECO:0000256" key="1">
    <source>
        <dbReference type="SAM" id="Phobius"/>
    </source>
</evidence>
<keyword evidence="3" id="KW-1185">Reference proteome</keyword>
<feature type="transmembrane region" description="Helical" evidence="1">
    <location>
        <begin position="126"/>
        <end position="146"/>
    </location>
</feature>
<keyword evidence="1" id="KW-0812">Transmembrane</keyword>
<name>A0ABY6TIP0_9CORY</name>
<proteinExistence type="predicted"/>
<feature type="transmembrane region" description="Helical" evidence="1">
    <location>
        <begin position="45"/>
        <end position="63"/>
    </location>
</feature>
<evidence type="ECO:0008006" key="4">
    <source>
        <dbReference type="Google" id="ProtNLM"/>
    </source>
</evidence>
<dbReference type="EMBL" id="LR134408">
    <property type="protein sequence ID" value="VEH73912.1"/>
    <property type="molecule type" value="Genomic_DNA"/>
</dbReference>
<evidence type="ECO:0000313" key="3">
    <source>
        <dbReference type="Proteomes" id="UP000280707"/>
    </source>
</evidence>
<protein>
    <recommendedName>
        <fullName evidence="4">Secreted protein</fullName>
    </recommendedName>
</protein>
<dbReference type="Proteomes" id="UP000280707">
    <property type="component" value="Chromosome"/>
</dbReference>
<reference evidence="2 3" key="1">
    <citation type="submission" date="2018-12" db="EMBL/GenBank/DDBJ databases">
        <authorList>
            <consortium name="Pathogen Informatics"/>
        </authorList>
    </citation>
    <scope>NUCLEOTIDE SEQUENCE [LARGE SCALE GENOMIC DNA]</scope>
    <source>
        <strain evidence="2 3">NCTC934</strain>
    </source>
</reference>
<feature type="transmembrane region" description="Helical" evidence="1">
    <location>
        <begin position="93"/>
        <end position="114"/>
    </location>
</feature>
<gene>
    <name evidence="2" type="ORF">NCTC934_02233</name>
</gene>
<feature type="transmembrane region" description="Helical" evidence="1">
    <location>
        <begin position="69"/>
        <end position="86"/>
    </location>
</feature>
<organism evidence="2 3">
    <name type="scientific">Corynebacterium segmentosum</name>
    <dbReference type="NCBI Taxonomy" id="43990"/>
    <lineage>
        <taxon>Bacteria</taxon>
        <taxon>Bacillati</taxon>
        <taxon>Actinomycetota</taxon>
        <taxon>Actinomycetes</taxon>
        <taxon>Mycobacteriales</taxon>
        <taxon>Corynebacteriaceae</taxon>
        <taxon>Corynebacterium</taxon>
    </lineage>
</organism>
<keyword evidence="1" id="KW-1133">Transmembrane helix</keyword>
<keyword evidence="1" id="KW-0472">Membrane</keyword>
<sequence>MMVYASLRYVDLMYESAPTRIIRQILIAGTRRKENTMKTATTSQGLTYASLGILAVSSCLWAMYMQDNAFVIIGLLFGTAVTAWQIHHYKATIPLAVNSIAIAAGIVSAVSFAVRENISSSAMASFSFATAGALIAYVAFAAVAIIKSQQK</sequence>
<accession>A0ABY6TIP0</accession>
<evidence type="ECO:0000313" key="2">
    <source>
        <dbReference type="EMBL" id="VEH73912.1"/>
    </source>
</evidence>